<evidence type="ECO:0000313" key="2">
    <source>
        <dbReference type="EMBL" id="CAK1542932.1"/>
    </source>
</evidence>
<protein>
    <recommendedName>
        <fullName evidence="4">Transmembrane protein</fullName>
    </recommendedName>
</protein>
<organism evidence="2 3">
    <name type="scientific">Leptosia nina</name>
    <dbReference type="NCBI Taxonomy" id="320188"/>
    <lineage>
        <taxon>Eukaryota</taxon>
        <taxon>Metazoa</taxon>
        <taxon>Ecdysozoa</taxon>
        <taxon>Arthropoda</taxon>
        <taxon>Hexapoda</taxon>
        <taxon>Insecta</taxon>
        <taxon>Pterygota</taxon>
        <taxon>Neoptera</taxon>
        <taxon>Endopterygota</taxon>
        <taxon>Lepidoptera</taxon>
        <taxon>Glossata</taxon>
        <taxon>Ditrysia</taxon>
        <taxon>Papilionoidea</taxon>
        <taxon>Pieridae</taxon>
        <taxon>Pierinae</taxon>
        <taxon>Leptosia</taxon>
    </lineage>
</organism>
<gene>
    <name evidence="2" type="ORF">LNINA_LOCUS2778</name>
</gene>
<dbReference type="Pfam" id="PF15860">
    <property type="entry name" value="DUF4728"/>
    <property type="match status" value="1"/>
</dbReference>
<accession>A0AAV1J0A4</accession>
<keyword evidence="1" id="KW-0812">Transmembrane</keyword>
<keyword evidence="3" id="KW-1185">Reference proteome</keyword>
<dbReference type="PANTHER" id="PTHR36694">
    <property type="entry name" value="PASIFLORA 1, ISOFORM A-RELATED"/>
    <property type="match status" value="1"/>
</dbReference>
<feature type="transmembrane region" description="Helical" evidence="1">
    <location>
        <begin position="63"/>
        <end position="90"/>
    </location>
</feature>
<comment type="caution">
    <text evidence="2">The sequence shown here is derived from an EMBL/GenBank/DDBJ whole genome shotgun (WGS) entry which is preliminary data.</text>
</comment>
<keyword evidence="1" id="KW-1133">Transmembrane helix</keyword>
<proteinExistence type="predicted"/>
<feature type="transmembrane region" description="Helical" evidence="1">
    <location>
        <begin position="134"/>
        <end position="158"/>
    </location>
</feature>
<sequence>MKSTFSQSLEAISRQRSFACLSLKFGSLFSGLAIILYSIFALAHCFLSFGKLPAEFNTSDFNIVFAYSVVAGLTFTHAFTLFLSALLLVGVIREKLPLIRPWIVWTSIQVCLSVIMFVLWSTMSLVTHEGSGSLLLYVVDFLVLMVRFYMLMIVASFYKQVEESGGETERLKTVNLENWYTA</sequence>
<dbReference type="PANTHER" id="PTHR36694:SF11">
    <property type="entry name" value="LP21121P-RELATED"/>
    <property type="match status" value="1"/>
</dbReference>
<dbReference type="EMBL" id="CAVLEF010000004">
    <property type="protein sequence ID" value="CAK1542932.1"/>
    <property type="molecule type" value="Genomic_DNA"/>
</dbReference>
<keyword evidence="1" id="KW-0472">Membrane</keyword>
<name>A0AAV1J0A4_9NEOP</name>
<dbReference type="Proteomes" id="UP001497472">
    <property type="component" value="Unassembled WGS sequence"/>
</dbReference>
<evidence type="ECO:0000313" key="3">
    <source>
        <dbReference type="Proteomes" id="UP001497472"/>
    </source>
</evidence>
<dbReference type="AlphaFoldDB" id="A0AAV1J0A4"/>
<evidence type="ECO:0008006" key="4">
    <source>
        <dbReference type="Google" id="ProtNLM"/>
    </source>
</evidence>
<evidence type="ECO:0000256" key="1">
    <source>
        <dbReference type="SAM" id="Phobius"/>
    </source>
</evidence>
<feature type="transmembrane region" description="Helical" evidence="1">
    <location>
        <begin position="21"/>
        <end position="43"/>
    </location>
</feature>
<dbReference type="InterPro" id="IPR031720">
    <property type="entry name" value="DUF4728"/>
</dbReference>
<feature type="transmembrane region" description="Helical" evidence="1">
    <location>
        <begin position="102"/>
        <end position="122"/>
    </location>
</feature>
<reference evidence="2 3" key="1">
    <citation type="submission" date="2023-11" db="EMBL/GenBank/DDBJ databases">
        <authorList>
            <person name="Okamura Y."/>
        </authorList>
    </citation>
    <scope>NUCLEOTIDE SEQUENCE [LARGE SCALE GENOMIC DNA]</scope>
</reference>